<comment type="caution">
    <text evidence="2">The sequence shown here is derived from an EMBL/GenBank/DDBJ whole genome shotgun (WGS) entry which is preliminary data.</text>
</comment>
<organism evidence="2 3">
    <name type="scientific">Variovorax guangxiensis</name>
    <dbReference type="NCBI Taxonomy" id="1775474"/>
    <lineage>
        <taxon>Bacteria</taxon>
        <taxon>Pseudomonadati</taxon>
        <taxon>Pseudomonadota</taxon>
        <taxon>Betaproteobacteria</taxon>
        <taxon>Burkholderiales</taxon>
        <taxon>Comamonadaceae</taxon>
        <taxon>Variovorax</taxon>
    </lineage>
</organism>
<dbReference type="RefSeq" id="WP_126025018.1">
    <property type="nucleotide sequence ID" value="NZ_RXFT01000016.1"/>
</dbReference>
<evidence type="ECO:0000313" key="2">
    <source>
        <dbReference type="EMBL" id="RUR70918.1"/>
    </source>
</evidence>
<gene>
    <name evidence="2" type="ORF">EJP67_28055</name>
</gene>
<sequence>MKSAASLLAFLLAAMTAHAQTSYEQLSPTARKSYDACTDAAASKPTTEGVRIAMSTCNRRFFSEEPSAAAETMDTESLAAAIAEGFNKEQQLPEDVISRSAVAIGKQVIIKYKVRSGAWAPDSLARRKKFENLAKDGCEVFSAIPEFSTGGLSVTYIYDDDEGSRLAKIVTSQRHCDLIRYR</sequence>
<dbReference type="OrthoDB" id="9991688at2"/>
<dbReference type="EMBL" id="RXFT01000016">
    <property type="protein sequence ID" value="RUR70918.1"/>
    <property type="molecule type" value="Genomic_DNA"/>
</dbReference>
<protein>
    <submittedName>
        <fullName evidence="2">Uncharacterized protein</fullName>
    </submittedName>
</protein>
<proteinExistence type="predicted"/>
<dbReference type="Proteomes" id="UP000281118">
    <property type="component" value="Unassembled WGS sequence"/>
</dbReference>
<accession>A0A3S0XDL5</accession>
<name>A0A3S0XDL5_9BURK</name>
<dbReference type="AlphaFoldDB" id="A0A3S0XDL5"/>
<feature type="chain" id="PRO_5018611763" evidence="1">
    <location>
        <begin position="20"/>
        <end position="182"/>
    </location>
</feature>
<keyword evidence="1" id="KW-0732">Signal</keyword>
<evidence type="ECO:0000313" key="3">
    <source>
        <dbReference type="Proteomes" id="UP000281118"/>
    </source>
</evidence>
<evidence type="ECO:0000256" key="1">
    <source>
        <dbReference type="SAM" id="SignalP"/>
    </source>
</evidence>
<reference evidence="2 3" key="1">
    <citation type="submission" date="2018-12" db="EMBL/GenBank/DDBJ databases">
        <title>The genome sequences of Variovorax guangxiensis DSM 27352.</title>
        <authorList>
            <person name="Gao J."/>
            <person name="Sun J."/>
        </authorList>
    </citation>
    <scope>NUCLEOTIDE SEQUENCE [LARGE SCALE GENOMIC DNA]</scope>
    <source>
        <strain evidence="2 3">DSM 27352</strain>
    </source>
</reference>
<feature type="signal peptide" evidence="1">
    <location>
        <begin position="1"/>
        <end position="19"/>
    </location>
</feature>